<evidence type="ECO:0000256" key="1">
    <source>
        <dbReference type="SAM" id="MobiDB-lite"/>
    </source>
</evidence>
<evidence type="ECO:0008006" key="4">
    <source>
        <dbReference type="Google" id="ProtNLM"/>
    </source>
</evidence>
<feature type="region of interest" description="Disordered" evidence="1">
    <location>
        <begin position="240"/>
        <end position="323"/>
    </location>
</feature>
<accession>A0ABU0LQE5</accession>
<feature type="compositionally biased region" description="Low complexity" evidence="1">
    <location>
        <begin position="278"/>
        <end position="294"/>
    </location>
</feature>
<proteinExistence type="predicted"/>
<evidence type="ECO:0000313" key="2">
    <source>
        <dbReference type="EMBL" id="MDQ0510935.1"/>
    </source>
</evidence>
<dbReference type="Pfam" id="PF03837">
    <property type="entry name" value="RecT"/>
    <property type="match status" value="1"/>
</dbReference>
<sequence length="411" mass="44891">MSNDLAALEERIAGRIDPLETRGLAISNSAGGMSFSNMSQVLEFAKIMAIGGVAIRKHLRGNPGTCLAVTIQAIEWRMSPFAVANKSYSVNDQLAYEAQLIHAVILMRAPLKGRPKFRFEGEGGTRKCIVWGVLDDGTDDTVEYVSPAFDKITPKNSPLWKADPDQQHGYYSVRAFARRHFPDVILGVYAVDEIEHDRGAPRDVTPARPTLGQALDRLSVSVDADEVELVEAAAAVKVEAEKPKRERRTRTTTREAAEAEKADQVEEASQTAQRSEPETASTEASSEPAATRASDATAQQDVAATPEEEDPFAEGDAGTSDADPADEAEAVFTRMENLDVAPRGIDQSDIEQCRMYLQGHDAAHAGHPRTVPAELKRRYVEEKDEKARVHGICWMKGHDSVTGYKPPPKNG</sequence>
<dbReference type="RefSeq" id="WP_306889651.1">
    <property type="nucleotide sequence ID" value="NZ_JAUSVR010000004.1"/>
</dbReference>
<name>A0ABU0LQE5_9HYPH</name>
<feature type="compositionally biased region" description="Basic and acidic residues" evidence="1">
    <location>
        <begin position="252"/>
        <end position="264"/>
    </location>
</feature>
<reference evidence="2 3" key="1">
    <citation type="submission" date="2023-07" db="EMBL/GenBank/DDBJ databases">
        <title>Genomic Encyclopedia of Type Strains, Phase IV (KMG-IV): sequencing the most valuable type-strain genomes for metagenomic binning, comparative biology and taxonomic classification.</title>
        <authorList>
            <person name="Goeker M."/>
        </authorList>
    </citation>
    <scope>NUCLEOTIDE SEQUENCE [LARGE SCALE GENOMIC DNA]</scope>
    <source>
        <strain evidence="2 3">DSM 15561</strain>
    </source>
</reference>
<organism evidence="2 3">
    <name type="scientific">Ancylobacter amanitiformis</name>
    <dbReference type="NCBI Taxonomy" id="217069"/>
    <lineage>
        <taxon>Bacteria</taxon>
        <taxon>Pseudomonadati</taxon>
        <taxon>Pseudomonadota</taxon>
        <taxon>Alphaproteobacteria</taxon>
        <taxon>Hyphomicrobiales</taxon>
        <taxon>Xanthobacteraceae</taxon>
        <taxon>Ancylobacter</taxon>
    </lineage>
</organism>
<evidence type="ECO:0000313" key="3">
    <source>
        <dbReference type="Proteomes" id="UP001235094"/>
    </source>
</evidence>
<protein>
    <recommendedName>
        <fullName evidence="4">Recombinase RecT</fullName>
    </recommendedName>
</protein>
<comment type="caution">
    <text evidence="2">The sequence shown here is derived from an EMBL/GenBank/DDBJ whole genome shotgun (WGS) entry which is preliminary data.</text>
</comment>
<dbReference type="Proteomes" id="UP001235094">
    <property type="component" value="Unassembled WGS sequence"/>
</dbReference>
<keyword evidence="3" id="KW-1185">Reference proteome</keyword>
<dbReference type="InterPro" id="IPR018330">
    <property type="entry name" value="RecT_fam"/>
</dbReference>
<gene>
    <name evidence="2" type="ORF">QOZ99_001823</name>
</gene>
<dbReference type="EMBL" id="JAUSVR010000004">
    <property type="protein sequence ID" value="MDQ0510935.1"/>
    <property type="molecule type" value="Genomic_DNA"/>
</dbReference>